<dbReference type="EMBL" id="CP015878">
    <property type="protein sequence ID" value="ANI16866.1"/>
    <property type="molecule type" value="Genomic_DNA"/>
</dbReference>
<evidence type="ECO:0000313" key="2">
    <source>
        <dbReference type="Proteomes" id="UP000077748"/>
    </source>
</evidence>
<gene>
    <name evidence="1" type="ORF">A9C11_24095</name>
</gene>
<dbReference type="GO" id="GO:0000271">
    <property type="term" value="P:polysaccharide biosynthetic process"/>
    <property type="evidence" value="ECO:0007669"/>
    <property type="project" value="InterPro"/>
</dbReference>
<dbReference type="GO" id="GO:0015774">
    <property type="term" value="P:polysaccharide transport"/>
    <property type="evidence" value="ECO:0007669"/>
    <property type="project" value="InterPro"/>
</dbReference>
<dbReference type="AlphaFoldDB" id="A0A1A9KGC8"/>
<proteinExistence type="predicted"/>
<sequence length="714" mass="78866">MSAVVEPAIQVPCLVEGDGWIGIMSQWVAWKVLHLPRFLDAEGPPFWLWQRGKRKPHGLKAIAGIGYKRSSAPARELCARWRIPYIALEDGFLRSSSLGVEGDTPMSMVVDPVGIHYLAERPSLLENMLQQPELLTEAELATAGELIALMRSSGIGKYNNSPDLDPADPLGCERPLVLVVDQTAGDFSIPGGGLCEADFVRMLDCALAENPDAEVRVRIHPDCMAGHKPSCLLEAARQRGVLLEDRSLSWASLARRARRVYVGTSQAGLEALIQGVPVTCFGLPFYAGWGLTDDRMPIPRRRARPSLEQLVAAAYLRYCRYVDPLTGELTDALTVARQLARQKAQDSEFAGAITVIGVKRHKRHNIRRFFSSRWGSLTFAVDRPGLLDEVAANDGKLLVWAAREPAGLAARAAARGIPLWRVEDGFLRSRGLGVDNAPALSLVMDRSGFHFNAQAPSDLEQLLQHGDFDSATLAEAARLREQIVRSGASKYNLKGAGELRIGSRPGQRRILVAGQVEDDASRACDDAVALGNLALLRRVRADAPDAWILYKPHPDVEAGKRSGAIHQGRLEGLADQVLREVDIASLYPQVDELHTFSSNSGFEALLRGLRVVTYGTPFYAGWGLTFDYQRFPRRTRRLSLDQLVAGALLRYARYADGLHDLPCDAWHALRCLSETGPRPLARHPRLQPLLNYLRTMLGFDRPWSPSRTRPCHRP</sequence>
<name>A0A1A9KGC8_9PSED</name>
<dbReference type="InterPro" id="IPR007833">
    <property type="entry name" value="Capsule_polysaccharide_synth"/>
</dbReference>
<dbReference type="RefSeq" id="WP_064584095.1">
    <property type="nucleotide sequence ID" value="NZ_CP015878.1"/>
</dbReference>
<accession>A0A1A9KGC8</accession>
<dbReference type="Pfam" id="PF05159">
    <property type="entry name" value="Capsule_synth"/>
    <property type="match status" value="2"/>
</dbReference>
<organism evidence="1 2">
    <name type="scientific">Pseudomonas citronellolis</name>
    <dbReference type="NCBI Taxonomy" id="53408"/>
    <lineage>
        <taxon>Bacteria</taxon>
        <taxon>Pseudomonadati</taxon>
        <taxon>Pseudomonadota</taxon>
        <taxon>Gammaproteobacteria</taxon>
        <taxon>Pseudomonadales</taxon>
        <taxon>Pseudomonadaceae</taxon>
        <taxon>Pseudomonas</taxon>
    </lineage>
</organism>
<reference evidence="1 2" key="1">
    <citation type="submission" date="2016-05" db="EMBL/GenBank/DDBJ databases">
        <title>Genome Sequence of Pseudomonas citronellolis Strain SJTE-3, an Estrogens and Persistent Organic Pollutants degradation strain.</title>
        <authorList>
            <person name="Liang R."/>
        </authorList>
    </citation>
    <scope>NUCLEOTIDE SEQUENCE [LARGE SCALE GENOMIC DNA]</scope>
    <source>
        <strain evidence="1 2">SJTE-3</strain>
    </source>
</reference>
<protein>
    <submittedName>
        <fullName evidence="1">Capsular biosynthesis protein</fullName>
    </submittedName>
</protein>
<dbReference type="Proteomes" id="UP000077748">
    <property type="component" value="Chromosome"/>
</dbReference>
<dbReference type="CDD" id="cd16440">
    <property type="entry name" value="beta_Kdo_transferase_KpsC_1"/>
    <property type="match status" value="1"/>
</dbReference>
<dbReference type="CDD" id="cd16439">
    <property type="entry name" value="beta_Kdo_transferase_KpsC_2"/>
    <property type="match status" value="1"/>
</dbReference>
<evidence type="ECO:0000313" key="1">
    <source>
        <dbReference type="EMBL" id="ANI16866.1"/>
    </source>
</evidence>